<dbReference type="PANTHER" id="PTHR23210:SF26">
    <property type="entry name" value="ACTIVATING TRANSCRIPTION FACTOR 7-INTERACTING PROTEIN 1"/>
    <property type="match status" value="1"/>
</dbReference>
<evidence type="ECO:0000256" key="1">
    <source>
        <dbReference type="SAM" id="MobiDB-lite"/>
    </source>
</evidence>
<dbReference type="Pfam" id="PF16794">
    <property type="entry name" value="fn3_4"/>
    <property type="match status" value="1"/>
</dbReference>
<feature type="domain" description="Activating transcription factor 7-interacting protein Fn3" evidence="2">
    <location>
        <begin position="242"/>
        <end position="344"/>
    </location>
</feature>
<feature type="region of interest" description="Disordered" evidence="1">
    <location>
        <begin position="146"/>
        <end position="191"/>
    </location>
</feature>
<dbReference type="InParanoid" id="A0A7N8Y943"/>
<dbReference type="RefSeq" id="XP_026181104.1">
    <property type="nucleotide sequence ID" value="XM_026325319.2"/>
</dbReference>
<evidence type="ECO:0000259" key="2">
    <source>
        <dbReference type="Pfam" id="PF16794"/>
    </source>
</evidence>
<dbReference type="InterPro" id="IPR026085">
    <property type="entry name" value="ATF7-int"/>
</dbReference>
<dbReference type="GO" id="GO:0006355">
    <property type="term" value="P:regulation of DNA-templated transcription"/>
    <property type="evidence" value="ECO:0007669"/>
    <property type="project" value="TreeGrafter"/>
</dbReference>
<sequence>MKRLPSRCASPGASDKKINLSQCESLIEQEVQRAVKKSETKLKSLLDTMQLLDAGADYENSFQKLEARINTVTKRAEAALAYMTRTQRKSALPSLANVDIIRVDPEDEAMGTISKNKKSMDKHGELFQIMETTKKAIKKMREDIENLSEDPIPPVLTPYSSPQKKEHVRTLKKEPEDEQENEKTAEDSTQLKMPKAECVKAECLSPGSSNSSKHGDSEQILYPPLPPITLPSLLNMEAASYNIPQKPEVHLALIRNPAGLSVLWKVEEEDPAAPPMDSYIVYMTTEKVKGSGIFPRWNNLGAVKAIPLPMCVMITKYKPGHKVCVAVVGKDTFGRYGPYSEVVTAAIPE</sequence>
<dbReference type="Proteomes" id="UP000261640">
    <property type="component" value="Unplaced"/>
</dbReference>
<accession>A0A7N8Y943</accession>
<dbReference type="GeneTree" id="ENSGT00940000173497"/>
<name>A0A7N8Y943_9TELE</name>
<reference evidence="3" key="2">
    <citation type="submission" date="2025-09" db="UniProtKB">
        <authorList>
            <consortium name="Ensembl"/>
        </authorList>
    </citation>
    <scope>IDENTIFICATION</scope>
</reference>
<feature type="compositionally biased region" description="Basic and acidic residues" evidence="1">
    <location>
        <begin position="163"/>
        <end position="186"/>
    </location>
</feature>
<dbReference type="AlphaFoldDB" id="A0A7N8Y943"/>
<evidence type="ECO:0000313" key="3">
    <source>
        <dbReference type="Ensembl" id="ENSMAMP00000062152.1"/>
    </source>
</evidence>
<dbReference type="GeneID" id="113141099"/>
<dbReference type="FunCoup" id="A0A7N8Y943">
    <property type="interactions" value="5"/>
</dbReference>
<keyword evidence="4" id="KW-1185">Reference proteome</keyword>
<dbReference type="OrthoDB" id="2434995at2759"/>
<dbReference type="Ensembl" id="ENSMAMT00000064701.1">
    <property type="protein sequence ID" value="ENSMAMP00000062152.1"/>
    <property type="gene ID" value="ENSMAMG00000003840.2"/>
</dbReference>
<reference evidence="3" key="1">
    <citation type="submission" date="2025-08" db="UniProtKB">
        <authorList>
            <consortium name="Ensembl"/>
        </authorList>
    </citation>
    <scope>IDENTIFICATION</scope>
</reference>
<dbReference type="GO" id="GO:0005634">
    <property type="term" value="C:nucleus"/>
    <property type="evidence" value="ECO:0007669"/>
    <property type="project" value="TreeGrafter"/>
</dbReference>
<dbReference type="CTD" id="80063"/>
<proteinExistence type="predicted"/>
<protein>
    <submittedName>
        <fullName evidence="3">Activating transcription factor 7 interacting protein 2</fullName>
    </submittedName>
</protein>
<dbReference type="GO" id="GO:0003712">
    <property type="term" value="F:transcription coregulator activity"/>
    <property type="evidence" value="ECO:0007669"/>
    <property type="project" value="TreeGrafter"/>
</dbReference>
<dbReference type="GO" id="GO:0005667">
    <property type="term" value="C:transcription regulator complex"/>
    <property type="evidence" value="ECO:0007669"/>
    <property type="project" value="TreeGrafter"/>
</dbReference>
<dbReference type="InterPro" id="IPR056565">
    <property type="entry name" value="Fn3_ATF7IP"/>
</dbReference>
<organism evidence="3 4">
    <name type="scientific">Mastacembelus armatus</name>
    <name type="common">zig-zag eel</name>
    <dbReference type="NCBI Taxonomy" id="205130"/>
    <lineage>
        <taxon>Eukaryota</taxon>
        <taxon>Metazoa</taxon>
        <taxon>Chordata</taxon>
        <taxon>Craniata</taxon>
        <taxon>Vertebrata</taxon>
        <taxon>Euteleostomi</taxon>
        <taxon>Actinopterygii</taxon>
        <taxon>Neopterygii</taxon>
        <taxon>Teleostei</taxon>
        <taxon>Neoteleostei</taxon>
        <taxon>Acanthomorphata</taxon>
        <taxon>Anabantaria</taxon>
        <taxon>Synbranchiformes</taxon>
        <taxon>Mastacembelidae</taxon>
        <taxon>Mastacembelus</taxon>
    </lineage>
</organism>
<dbReference type="PANTHER" id="PTHR23210">
    <property type="entry name" value="ACTIVATING TRANSCRIPTION FACTOR 7 INTERACTING PROTEIN"/>
    <property type="match status" value="1"/>
</dbReference>
<evidence type="ECO:0000313" key="4">
    <source>
        <dbReference type="Proteomes" id="UP000261640"/>
    </source>
</evidence>